<dbReference type="RefSeq" id="WP_006738466.1">
    <property type="nucleotide sequence ID" value="NZ_AEUZ02000001.1"/>
</dbReference>
<dbReference type="InterPro" id="IPR050523">
    <property type="entry name" value="AKR_Detox_Biosynth"/>
</dbReference>
<dbReference type="EMBL" id="AEUZ02000001">
    <property type="protein sequence ID" value="EHJ55673.1"/>
    <property type="molecule type" value="Genomic_DNA"/>
</dbReference>
<keyword evidence="5" id="KW-1185">Reference proteome</keyword>
<protein>
    <submittedName>
        <fullName evidence="4">Oxidoreductase, aldo/keto reductase family protein</fullName>
    </submittedName>
</protein>
<dbReference type="STRING" id="764291.STRUR_2030"/>
<dbReference type="InterPro" id="IPR036812">
    <property type="entry name" value="NAD(P)_OxRdtase_dom_sf"/>
</dbReference>
<dbReference type="InterPro" id="IPR020471">
    <property type="entry name" value="AKR"/>
</dbReference>
<evidence type="ECO:0000313" key="4">
    <source>
        <dbReference type="EMBL" id="EHJ55673.1"/>
    </source>
</evidence>
<dbReference type="Proteomes" id="UP000005388">
    <property type="component" value="Unassembled WGS sequence"/>
</dbReference>
<reference evidence="4 5" key="1">
    <citation type="journal article" date="2014" name="Int. J. Syst. Evol. Microbiol.">
        <title>Phylogenomics and the dynamic genome evolution of the genus Streptococcus.</title>
        <authorList>
            <consortium name="The Broad Institute Genome Sequencing Platform"/>
            <person name="Richards V.P."/>
            <person name="Palmer S.R."/>
            <person name="Pavinski Bitar P.D."/>
            <person name="Qin X."/>
            <person name="Weinstock G.M."/>
            <person name="Highlander S.K."/>
            <person name="Town C.D."/>
            <person name="Burne R.A."/>
            <person name="Stanhope M.J."/>
        </authorList>
    </citation>
    <scope>NUCLEOTIDE SEQUENCE [LARGE SCALE GENOMIC DNA]</scope>
    <source>
        <strain evidence="4 5">2285-97</strain>
    </source>
</reference>
<keyword evidence="1" id="KW-0560">Oxidoreductase</keyword>
<evidence type="ECO:0000313" key="5">
    <source>
        <dbReference type="Proteomes" id="UP000005388"/>
    </source>
</evidence>
<dbReference type="PANTHER" id="PTHR43364">
    <property type="entry name" value="NADH-SPECIFIC METHYLGLYOXAL REDUCTASE-RELATED"/>
    <property type="match status" value="1"/>
</dbReference>
<organism evidence="4 5">
    <name type="scientific">Streptococcus urinalis 2285-97</name>
    <dbReference type="NCBI Taxonomy" id="764291"/>
    <lineage>
        <taxon>Bacteria</taxon>
        <taxon>Bacillati</taxon>
        <taxon>Bacillota</taxon>
        <taxon>Bacilli</taxon>
        <taxon>Lactobacillales</taxon>
        <taxon>Streptococcaceae</taxon>
        <taxon>Streptococcus</taxon>
    </lineage>
</organism>
<dbReference type="InterPro" id="IPR023210">
    <property type="entry name" value="NADP_OxRdtase_dom"/>
</dbReference>
<dbReference type="SUPFAM" id="SSF51430">
    <property type="entry name" value="NAD(P)-linked oxidoreductase"/>
    <property type="match status" value="1"/>
</dbReference>
<dbReference type="GO" id="GO:0005829">
    <property type="term" value="C:cytosol"/>
    <property type="evidence" value="ECO:0007669"/>
    <property type="project" value="TreeGrafter"/>
</dbReference>
<feature type="region of interest" description="Disordered" evidence="2">
    <location>
        <begin position="224"/>
        <end position="243"/>
    </location>
</feature>
<name>G5KE92_9STRE</name>
<evidence type="ECO:0000259" key="3">
    <source>
        <dbReference type="Pfam" id="PF00248"/>
    </source>
</evidence>
<dbReference type="PANTHER" id="PTHR43364:SF4">
    <property type="entry name" value="NAD(P)-LINKED OXIDOREDUCTASE SUPERFAMILY PROTEIN"/>
    <property type="match status" value="1"/>
</dbReference>
<feature type="domain" description="NADP-dependent oxidoreductase" evidence="3">
    <location>
        <begin position="16"/>
        <end position="307"/>
    </location>
</feature>
<dbReference type="eggNOG" id="COG0667">
    <property type="taxonomic scope" value="Bacteria"/>
</dbReference>
<evidence type="ECO:0000256" key="2">
    <source>
        <dbReference type="SAM" id="MobiDB-lite"/>
    </source>
</evidence>
<dbReference type="FunFam" id="3.20.20.100:FF:000004">
    <property type="entry name" value="Oxidoreductase, aldo/keto reductase"/>
    <property type="match status" value="1"/>
</dbReference>
<evidence type="ECO:0000256" key="1">
    <source>
        <dbReference type="ARBA" id="ARBA00023002"/>
    </source>
</evidence>
<comment type="caution">
    <text evidence="4">The sequence shown here is derived from an EMBL/GenBank/DDBJ whole genome shotgun (WGS) entry which is preliminary data.</text>
</comment>
<dbReference type="AlphaFoldDB" id="G5KE92"/>
<dbReference type="PRINTS" id="PR00069">
    <property type="entry name" value="ALDKETRDTASE"/>
</dbReference>
<sequence>MKYINLGHSGLKVSQICLGTMGFGTPGKLFPWTIGYENAEAIVKECLDQGINFFDTANIYSNGESEEILGKALKKYSKREDVVIATKCGANMDSNPKPNTVGLSRKLIFTEVEKSLKRLGTDYIDLYIIHHPDMSTPIEETMEALNDLIKMGKIRYIGASNMRAWQFAKYQYAAAKNGWAGFISLQNTHNIFERLDERELFPMLDDMGVSLTAYKVLSGGRLTRKENEKTERSKTQSLSDKDKKMNNKIDSIAQKYQCSKADVLIAWELSKKPIDVVLVGTTKVGRISDTVKALEIALSQEDIDYLEQD</sequence>
<proteinExistence type="predicted"/>
<dbReference type="Pfam" id="PF00248">
    <property type="entry name" value="Aldo_ket_red"/>
    <property type="match status" value="1"/>
</dbReference>
<dbReference type="Gene3D" id="3.20.20.100">
    <property type="entry name" value="NADP-dependent oxidoreductase domain"/>
    <property type="match status" value="1"/>
</dbReference>
<gene>
    <name evidence="4" type="ORF">STRUR_2030</name>
</gene>
<dbReference type="CDD" id="cd19079">
    <property type="entry name" value="AKR_EcYajO-like"/>
    <property type="match status" value="1"/>
</dbReference>
<accession>G5KE92</accession>
<dbReference type="GO" id="GO:0016491">
    <property type="term" value="F:oxidoreductase activity"/>
    <property type="evidence" value="ECO:0007669"/>
    <property type="project" value="UniProtKB-KW"/>
</dbReference>